<evidence type="ECO:0000256" key="8">
    <source>
        <dbReference type="ARBA" id="ARBA00022927"/>
    </source>
</evidence>
<dbReference type="STRING" id="8840.ENSAPLP00000001597"/>
<keyword evidence="11" id="KW-0906">Nuclear pore complex</keyword>
<name>U3I2X7_ANAPP</name>
<dbReference type="GO" id="GO:0015031">
    <property type="term" value="P:protein transport"/>
    <property type="evidence" value="ECO:0007669"/>
    <property type="project" value="UniProtKB-KW"/>
</dbReference>
<evidence type="ECO:0000256" key="2">
    <source>
        <dbReference type="ARBA" id="ARBA00004567"/>
    </source>
</evidence>
<dbReference type="GO" id="GO:0017056">
    <property type="term" value="F:structural constituent of nuclear pore"/>
    <property type="evidence" value="ECO:0007669"/>
    <property type="project" value="Ensembl"/>
</dbReference>
<dbReference type="GO" id="GO:0030674">
    <property type="term" value="F:protein-macromolecule adaptor activity"/>
    <property type="evidence" value="ECO:0007669"/>
    <property type="project" value="TreeGrafter"/>
</dbReference>
<dbReference type="GO" id="GO:0031965">
    <property type="term" value="C:nuclear membrane"/>
    <property type="evidence" value="ECO:0007669"/>
    <property type="project" value="UniProtKB-SubCell"/>
</dbReference>
<keyword evidence="9 16" id="KW-1133">Transmembrane helix</keyword>
<comment type="subcellular location">
    <subcellularLocation>
        <location evidence="1">Nucleus membrane</location>
        <topology evidence="1">Multi-pass membrane protein</topology>
    </subcellularLocation>
    <subcellularLocation>
        <location evidence="2">Nucleus</location>
        <location evidence="2">Nuclear pore complex</location>
    </subcellularLocation>
</comment>
<dbReference type="GO" id="GO:0005737">
    <property type="term" value="C:cytoplasm"/>
    <property type="evidence" value="ECO:0007669"/>
    <property type="project" value="Ensembl"/>
</dbReference>
<dbReference type="GeneTree" id="ENSGT00390000014590"/>
<comment type="similarity">
    <text evidence="3">Belongs to the NDC1 family.</text>
</comment>
<organism evidence="17 18">
    <name type="scientific">Anas platyrhynchos platyrhynchos</name>
    <name type="common">Northern mallard</name>
    <dbReference type="NCBI Taxonomy" id="8840"/>
    <lineage>
        <taxon>Eukaryota</taxon>
        <taxon>Metazoa</taxon>
        <taxon>Chordata</taxon>
        <taxon>Craniata</taxon>
        <taxon>Vertebrata</taxon>
        <taxon>Euteleostomi</taxon>
        <taxon>Archelosauria</taxon>
        <taxon>Archosauria</taxon>
        <taxon>Dinosauria</taxon>
        <taxon>Saurischia</taxon>
        <taxon>Theropoda</taxon>
        <taxon>Coelurosauria</taxon>
        <taxon>Aves</taxon>
        <taxon>Neognathae</taxon>
        <taxon>Galloanserae</taxon>
        <taxon>Anseriformes</taxon>
        <taxon>Anatidae</taxon>
        <taxon>Anatinae</taxon>
        <taxon>Anas</taxon>
    </lineage>
</organism>
<gene>
    <name evidence="17" type="primary">NDC1</name>
</gene>
<feature type="transmembrane region" description="Helical" evidence="16">
    <location>
        <begin position="174"/>
        <end position="197"/>
    </location>
</feature>
<dbReference type="GO" id="GO:0051028">
    <property type="term" value="P:mRNA transport"/>
    <property type="evidence" value="ECO:0007669"/>
    <property type="project" value="UniProtKB-KW"/>
</dbReference>
<evidence type="ECO:0000256" key="1">
    <source>
        <dbReference type="ARBA" id="ARBA00004232"/>
    </source>
</evidence>
<accession>U3I2X7</accession>
<dbReference type="GO" id="GO:0007283">
    <property type="term" value="P:spermatogenesis"/>
    <property type="evidence" value="ECO:0007669"/>
    <property type="project" value="Ensembl"/>
</dbReference>
<keyword evidence="7" id="KW-0509">mRNA transport</keyword>
<evidence type="ECO:0000256" key="13">
    <source>
        <dbReference type="ARBA" id="ARBA00023242"/>
    </source>
</evidence>
<evidence type="ECO:0000256" key="10">
    <source>
        <dbReference type="ARBA" id="ARBA00023010"/>
    </source>
</evidence>
<proteinExistence type="inferred from homology"/>
<dbReference type="GO" id="GO:0070762">
    <property type="term" value="C:nuclear pore transmembrane ring"/>
    <property type="evidence" value="ECO:0007669"/>
    <property type="project" value="TreeGrafter"/>
</dbReference>
<dbReference type="GO" id="GO:0007129">
    <property type="term" value="P:homologous chromosome pairing at meiosis"/>
    <property type="evidence" value="ECO:0007669"/>
    <property type="project" value="Ensembl"/>
</dbReference>
<keyword evidence="6 16" id="KW-0812">Transmembrane</keyword>
<dbReference type="PANTHER" id="PTHR13269">
    <property type="entry name" value="NUCLEOPORIN NDC1"/>
    <property type="match status" value="1"/>
</dbReference>
<feature type="transmembrane region" description="Helical" evidence="16">
    <location>
        <begin position="128"/>
        <end position="149"/>
    </location>
</feature>
<evidence type="ECO:0000256" key="14">
    <source>
        <dbReference type="ARBA" id="ARBA00025441"/>
    </source>
</evidence>
<dbReference type="GO" id="GO:0051664">
    <property type="term" value="P:nuclear pore localization"/>
    <property type="evidence" value="ECO:0007669"/>
    <property type="project" value="Ensembl"/>
</dbReference>
<evidence type="ECO:0000256" key="4">
    <source>
        <dbReference type="ARBA" id="ARBA00017534"/>
    </source>
</evidence>
<keyword evidence="18" id="KW-1185">Reference proteome</keyword>
<sequence>SLSSVHAENEWKYLAGSLIPVSNSFNDLYTSYVIFCILLMSVVILVISIFNVEFYAVVPSIPCSRLALIGKIIHPQQVIHSAVHAVMGMLVAWCAAVMTKGKFQFLAVPCTPSESPENAVPQMCLNEYHLFFLLSGAFIGYSYSLLYLINNMNYLPFPIIQQYKYLRFRRSLPLLVKHSCAESLYLVRNFCVAYYFFGYIPKVWISTTMDLHIDSKLHPLDTLSGLLDLSLFYHTWLCGAFLLITWYIAWLLFKIYATETHHFPVQPTFAEETDQCLPKILNSNPPLIIKFLALQDLMLLSQYSPVRRQEVFSLSQPGGHPHNWTAISRECLSLLTDLTQRLIAQQEAAAANGRAKQQAGEMKVLPQTPEDMPFQSQRSNVIHRASMASLVKSPLMPSKTSPGSDIGSPFSSPALTSKVGILDLNSPWHGSVQSPHVMRRGPKLWTSGSGRHFSTPLVLIGSEAVQPSFIYTWLQNKQEQLQPAQLRSVFSDAQMHIWALEGLSHLVAASFTEDQFGVVQTTLPAILNTLLTLQEVVDRHFKLPHVSSKPPRISGSLVDTSYKTLRFALRASLKTALYRITTVFGEHLNAVQVSPEHKKRLQQFLEYKE</sequence>
<feature type="transmembrane region" description="Helical" evidence="16">
    <location>
        <begin position="231"/>
        <end position="253"/>
    </location>
</feature>
<dbReference type="GO" id="GO:0015629">
    <property type="term" value="C:actin cytoskeleton"/>
    <property type="evidence" value="ECO:0007669"/>
    <property type="project" value="Ensembl"/>
</dbReference>
<evidence type="ECO:0000313" key="18">
    <source>
        <dbReference type="Proteomes" id="UP000016666"/>
    </source>
</evidence>
<keyword evidence="12 16" id="KW-0472">Membrane</keyword>
<reference evidence="17" key="2">
    <citation type="submission" date="2025-08" db="UniProtKB">
        <authorList>
            <consortium name="Ensembl"/>
        </authorList>
    </citation>
    <scope>IDENTIFICATION</scope>
</reference>
<comment type="function">
    <text evidence="14">Component of the nuclear pore complex (NPC), which plays a key role in de novo assembly and insertion of NPC in the nuclear envelope. Required for NPC and nuclear envelope assembly, possibly by forming a link between the nuclear envelope membrane and soluble nucleoporins, thereby anchoring the NPC in the membrane.</text>
</comment>
<dbReference type="AlphaFoldDB" id="U3I2X7"/>
<evidence type="ECO:0000256" key="15">
    <source>
        <dbReference type="ARBA" id="ARBA00031201"/>
    </source>
</evidence>
<dbReference type="OMA" id="ILCQQHL"/>
<evidence type="ECO:0000256" key="3">
    <source>
        <dbReference type="ARBA" id="ARBA00005760"/>
    </source>
</evidence>
<reference evidence="17 18" key="1">
    <citation type="submission" date="2017-10" db="EMBL/GenBank/DDBJ databases">
        <title>A new Pekin duck reference genome.</title>
        <authorList>
            <person name="Hou Z.-C."/>
            <person name="Zhou Z.-K."/>
            <person name="Zhu F."/>
            <person name="Hou S.-S."/>
        </authorList>
    </citation>
    <scope>NUCLEOTIDE SEQUENCE [LARGE SCALE GENOMIC DNA]</scope>
</reference>
<feature type="transmembrane region" description="Helical" evidence="16">
    <location>
        <begin position="32"/>
        <end position="58"/>
    </location>
</feature>
<dbReference type="Pfam" id="PF09531">
    <property type="entry name" value="Ndc1_Nup"/>
    <property type="match status" value="1"/>
</dbReference>
<dbReference type="PANTHER" id="PTHR13269:SF6">
    <property type="entry name" value="NUCLEOPORIN NDC1"/>
    <property type="match status" value="1"/>
</dbReference>
<keyword evidence="10" id="KW-0811">Translocation</keyword>
<evidence type="ECO:0000256" key="12">
    <source>
        <dbReference type="ARBA" id="ARBA00023136"/>
    </source>
</evidence>
<keyword evidence="13" id="KW-0539">Nucleus</keyword>
<dbReference type="GO" id="GO:0051292">
    <property type="term" value="P:nuclear pore complex assembly"/>
    <property type="evidence" value="ECO:0007669"/>
    <property type="project" value="Ensembl"/>
</dbReference>
<dbReference type="GO" id="GO:0005886">
    <property type="term" value="C:plasma membrane"/>
    <property type="evidence" value="ECO:0007669"/>
    <property type="project" value="Ensembl"/>
</dbReference>
<evidence type="ECO:0000256" key="16">
    <source>
        <dbReference type="SAM" id="Phobius"/>
    </source>
</evidence>
<evidence type="ECO:0000256" key="11">
    <source>
        <dbReference type="ARBA" id="ARBA00023132"/>
    </source>
</evidence>
<evidence type="ECO:0000256" key="7">
    <source>
        <dbReference type="ARBA" id="ARBA00022816"/>
    </source>
</evidence>
<feature type="transmembrane region" description="Helical" evidence="16">
    <location>
        <begin position="78"/>
        <end position="98"/>
    </location>
</feature>
<dbReference type="Proteomes" id="UP000016666">
    <property type="component" value="Chromosome 8"/>
</dbReference>
<keyword evidence="5" id="KW-0813">Transport</keyword>
<evidence type="ECO:0000313" key="17">
    <source>
        <dbReference type="Ensembl" id="ENSAPLP00000001597.2"/>
    </source>
</evidence>
<protein>
    <recommendedName>
        <fullName evidence="4">Nucleoporin NDC1</fullName>
    </recommendedName>
    <alternativeName>
        <fullName evidence="15">Transmembrane protein 48</fullName>
    </alternativeName>
</protein>
<evidence type="ECO:0000256" key="6">
    <source>
        <dbReference type="ARBA" id="ARBA00022692"/>
    </source>
</evidence>
<evidence type="ECO:0000256" key="9">
    <source>
        <dbReference type="ARBA" id="ARBA00022989"/>
    </source>
</evidence>
<reference evidence="17" key="3">
    <citation type="submission" date="2025-09" db="UniProtKB">
        <authorList>
            <consortium name="Ensembl"/>
        </authorList>
    </citation>
    <scope>IDENTIFICATION</scope>
</reference>
<dbReference type="InterPro" id="IPR019049">
    <property type="entry name" value="Nucleoporin_prot_Ndc1/Nup"/>
</dbReference>
<keyword evidence="8" id="KW-0653">Protein transport</keyword>
<evidence type="ECO:0000256" key="5">
    <source>
        <dbReference type="ARBA" id="ARBA00022448"/>
    </source>
</evidence>
<dbReference type="HOGENOM" id="CLU_027343_0_0_1"/>
<dbReference type="Ensembl" id="ENSAPLT00000002171.2">
    <property type="protein sequence ID" value="ENSAPLP00000001597.2"/>
    <property type="gene ID" value="ENSAPLG00000002028.2"/>
</dbReference>